<dbReference type="Proteomes" id="UP000541033">
    <property type="component" value="Unassembled WGS sequence"/>
</dbReference>
<gene>
    <name evidence="1" type="ORF">FHX76_000442</name>
</gene>
<sequence>MSYDLYFWRQDDSITDTPSALLDRLWTGHVAGVSELDLSTLQSSVLGSLQGFAVESHTPIQIMLQRQSGGAFDLGWSSQLVSVSAYGDVTGDDWNTIIDVMNAAGMAVYDPQTDERFFQPELP</sequence>
<comment type="caution">
    <text evidence="1">The sequence shown here is derived from an EMBL/GenBank/DDBJ whole genome shotgun (WGS) entry which is preliminary data.</text>
</comment>
<dbReference type="RefSeq" id="WP_167147325.1">
    <property type="nucleotide sequence ID" value="NZ_JAAMOX010000001.1"/>
</dbReference>
<dbReference type="AlphaFoldDB" id="A0A7X5QYX6"/>
<reference evidence="1 2" key="1">
    <citation type="submission" date="2020-02" db="EMBL/GenBank/DDBJ databases">
        <title>Sequencing the genomes of 1000 actinobacteria strains.</title>
        <authorList>
            <person name="Klenk H.-P."/>
        </authorList>
    </citation>
    <scope>NUCLEOTIDE SEQUENCE [LARGE SCALE GENOMIC DNA]</scope>
    <source>
        <strain evidence="1 2">DSM 27960</strain>
    </source>
</reference>
<protein>
    <submittedName>
        <fullName evidence="1">Uncharacterized protein</fullName>
    </submittedName>
</protein>
<proteinExistence type="predicted"/>
<name>A0A7X5QYX6_9MICO</name>
<dbReference type="EMBL" id="JAAMOX010000001">
    <property type="protein sequence ID" value="NIH52574.1"/>
    <property type="molecule type" value="Genomic_DNA"/>
</dbReference>
<organism evidence="1 2">
    <name type="scientific">Lysinibacter cavernae</name>
    <dbReference type="NCBI Taxonomy" id="1640652"/>
    <lineage>
        <taxon>Bacteria</taxon>
        <taxon>Bacillati</taxon>
        <taxon>Actinomycetota</taxon>
        <taxon>Actinomycetes</taxon>
        <taxon>Micrococcales</taxon>
        <taxon>Microbacteriaceae</taxon>
        <taxon>Lysinibacter</taxon>
    </lineage>
</organism>
<evidence type="ECO:0000313" key="1">
    <source>
        <dbReference type="EMBL" id="NIH52574.1"/>
    </source>
</evidence>
<accession>A0A7X5QYX6</accession>
<evidence type="ECO:0000313" key="2">
    <source>
        <dbReference type="Proteomes" id="UP000541033"/>
    </source>
</evidence>
<keyword evidence="2" id="KW-1185">Reference proteome</keyword>